<dbReference type="Proteomes" id="UP001595776">
    <property type="component" value="Unassembled WGS sequence"/>
</dbReference>
<proteinExistence type="predicted"/>
<dbReference type="RefSeq" id="WP_156432032.1">
    <property type="nucleotide sequence ID" value="NZ_JBHSCR010000001.1"/>
</dbReference>
<evidence type="ECO:0000256" key="1">
    <source>
        <dbReference type="SAM" id="Phobius"/>
    </source>
</evidence>
<keyword evidence="3" id="KW-1185">Reference proteome</keyword>
<protein>
    <submittedName>
        <fullName evidence="2">Uncharacterized protein</fullName>
    </submittedName>
</protein>
<feature type="transmembrane region" description="Helical" evidence="1">
    <location>
        <begin position="20"/>
        <end position="37"/>
    </location>
</feature>
<organism evidence="2 3">
    <name type="scientific">Kordiimonas lipolytica</name>
    <dbReference type="NCBI Taxonomy" id="1662421"/>
    <lineage>
        <taxon>Bacteria</taxon>
        <taxon>Pseudomonadati</taxon>
        <taxon>Pseudomonadota</taxon>
        <taxon>Alphaproteobacteria</taxon>
        <taxon>Kordiimonadales</taxon>
        <taxon>Kordiimonadaceae</taxon>
        <taxon>Kordiimonas</taxon>
    </lineage>
</organism>
<feature type="transmembrane region" description="Helical" evidence="1">
    <location>
        <begin position="152"/>
        <end position="171"/>
    </location>
</feature>
<keyword evidence="1" id="KW-0812">Transmembrane</keyword>
<reference evidence="3" key="1">
    <citation type="journal article" date="2019" name="Int. J. Syst. Evol. Microbiol.">
        <title>The Global Catalogue of Microorganisms (GCM) 10K type strain sequencing project: providing services to taxonomists for standard genome sequencing and annotation.</title>
        <authorList>
            <consortium name="The Broad Institute Genomics Platform"/>
            <consortium name="The Broad Institute Genome Sequencing Center for Infectious Disease"/>
            <person name="Wu L."/>
            <person name="Ma J."/>
        </authorList>
    </citation>
    <scope>NUCLEOTIDE SEQUENCE [LARGE SCALE GENOMIC DNA]</scope>
    <source>
        <strain evidence="3">CGMCC 1.15304</strain>
    </source>
</reference>
<comment type="caution">
    <text evidence="2">The sequence shown here is derived from an EMBL/GenBank/DDBJ whole genome shotgun (WGS) entry which is preliminary data.</text>
</comment>
<evidence type="ECO:0000313" key="2">
    <source>
        <dbReference type="EMBL" id="MFC4346458.1"/>
    </source>
</evidence>
<name>A0ABV8U6M6_9PROT</name>
<accession>A0ABV8U6M6</accession>
<dbReference type="EMBL" id="JBHSCR010000001">
    <property type="protein sequence ID" value="MFC4346458.1"/>
    <property type="molecule type" value="Genomic_DNA"/>
</dbReference>
<sequence length="180" mass="20352">MNRIERYLLNEAKKLGKGKLWLGIVASAFLGIVMLLVDGAKSNKAWPEEQELDIATGSVTQIQEQRKDVLFNLSNSPYTFQYMPLYGRKRQAIEDALRQPNGVITVRFQLDTSINELGIQRKYQTVLALSNGQQEVLSYADSQATFASDRNLLPWLVGLALFGLVVFAYQLRLLNRNGTR</sequence>
<keyword evidence="1" id="KW-0472">Membrane</keyword>
<gene>
    <name evidence="2" type="ORF">ACFO5Q_01190</name>
</gene>
<keyword evidence="1" id="KW-1133">Transmembrane helix</keyword>
<evidence type="ECO:0000313" key="3">
    <source>
        <dbReference type="Proteomes" id="UP001595776"/>
    </source>
</evidence>